<accession>A0A0R1J1C0</accession>
<dbReference type="InterPro" id="IPR018198">
    <property type="entry name" value="ATP_PRibTrfase_CS"/>
</dbReference>
<comment type="catalytic activity">
    <reaction evidence="1 15">
        <text>1-(5-phospho-beta-D-ribosyl)-ATP + diphosphate = 5-phospho-alpha-D-ribose 1-diphosphate + ATP</text>
        <dbReference type="Rhea" id="RHEA:18473"/>
        <dbReference type="ChEBI" id="CHEBI:30616"/>
        <dbReference type="ChEBI" id="CHEBI:33019"/>
        <dbReference type="ChEBI" id="CHEBI:58017"/>
        <dbReference type="ChEBI" id="CHEBI:73183"/>
        <dbReference type="EC" id="2.4.2.17"/>
    </reaction>
</comment>
<evidence type="ECO:0000256" key="11">
    <source>
        <dbReference type="ARBA" id="ARBA00022741"/>
    </source>
</evidence>
<evidence type="ECO:0000256" key="7">
    <source>
        <dbReference type="ARBA" id="ARBA00022490"/>
    </source>
</evidence>
<dbReference type="InterPro" id="IPR001348">
    <property type="entry name" value="ATP_PRibTrfase_HisG"/>
</dbReference>
<feature type="domain" description="ATP phosphoribosyltransferase catalytic" evidence="16">
    <location>
        <begin position="60"/>
        <end position="209"/>
    </location>
</feature>
<evidence type="ECO:0000256" key="13">
    <source>
        <dbReference type="ARBA" id="ARBA00023102"/>
    </source>
</evidence>
<dbReference type="CDD" id="cd13595">
    <property type="entry name" value="PBP2_HisGs"/>
    <property type="match status" value="1"/>
</dbReference>
<dbReference type="HAMAP" id="MF_01018">
    <property type="entry name" value="HisG_Short"/>
    <property type="match status" value="1"/>
</dbReference>
<evidence type="ECO:0000256" key="10">
    <source>
        <dbReference type="ARBA" id="ARBA00022679"/>
    </source>
</evidence>
<evidence type="ECO:0000313" key="17">
    <source>
        <dbReference type="EMBL" id="KRK64959.1"/>
    </source>
</evidence>
<reference evidence="17 18" key="1">
    <citation type="journal article" date="2015" name="Genome Announc.">
        <title>Expanding the biotechnology potential of lactobacilli through comparative genomics of 213 strains and associated genera.</title>
        <authorList>
            <person name="Sun Z."/>
            <person name="Harris H.M."/>
            <person name="McCann A."/>
            <person name="Guo C."/>
            <person name="Argimon S."/>
            <person name="Zhang W."/>
            <person name="Yang X."/>
            <person name="Jeffery I.B."/>
            <person name="Cooney J.C."/>
            <person name="Kagawa T.F."/>
            <person name="Liu W."/>
            <person name="Song Y."/>
            <person name="Salvetti E."/>
            <person name="Wrobel A."/>
            <person name="Rasinkangas P."/>
            <person name="Parkhill J."/>
            <person name="Rea M.C."/>
            <person name="O'Sullivan O."/>
            <person name="Ritari J."/>
            <person name="Douillard F.P."/>
            <person name="Paul Ross R."/>
            <person name="Yang R."/>
            <person name="Briner A.E."/>
            <person name="Felis G.E."/>
            <person name="de Vos W.M."/>
            <person name="Barrangou R."/>
            <person name="Klaenhammer T.R."/>
            <person name="Caufield P.W."/>
            <person name="Cui Y."/>
            <person name="Zhang H."/>
            <person name="O'Toole P.W."/>
        </authorList>
    </citation>
    <scope>NUCLEOTIDE SEQUENCE [LARGE SCALE GENOMIC DNA]</scope>
    <source>
        <strain evidence="17 18">DSM 20183</strain>
    </source>
</reference>
<keyword evidence="11 15" id="KW-0547">Nucleotide-binding</keyword>
<dbReference type="InterPro" id="IPR013820">
    <property type="entry name" value="ATP_PRibTrfase_cat"/>
</dbReference>
<evidence type="ECO:0000256" key="5">
    <source>
        <dbReference type="ARBA" id="ARBA00011946"/>
    </source>
</evidence>
<keyword evidence="8 15" id="KW-0028">Amino-acid biosynthesis</keyword>
<dbReference type="GO" id="GO:0005737">
    <property type="term" value="C:cytoplasm"/>
    <property type="evidence" value="ECO:0007669"/>
    <property type="project" value="UniProtKB-SubCell"/>
</dbReference>
<evidence type="ECO:0000256" key="15">
    <source>
        <dbReference type="HAMAP-Rule" id="MF_01018"/>
    </source>
</evidence>
<dbReference type="GO" id="GO:0005524">
    <property type="term" value="F:ATP binding"/>
    <property type="evidence" value="ECO:0007669"/>
    <property type="project" value="UniProtKB-KW"/>
</dbReference>
<evidence type="ECO:0000313" key="18">
    <source>
        <dbReference type="Proteomes" id="UP000050929"/>
    </source>
</evidence>
<protein>
    <recommendedName>
        <fullName evidence="6 15">ATP phosphoribosyltransferase</fullName>
        <shortName evidence="15">ATP-PRT</shortName>
        <shortName evidence="15">ATP-PRTase</shortName>
        <ecNumber evidence="5 15">2.4.2.17</ecNumber>
    </recommendedName>
</protein>
<dbReference type="STRING" id="1423811.FC72_GL001809"/>
<dbReference type="PANTHER" id="PTHR21403">
    <property type="entry name" value="ATP PHOSPHORIBOSYLTRANSFERASE ATP-PRTASE"/>
    <property type="match status" value="1"/>
</dbReference>
<dbReference type="Gene3D" id="3.40.190.10">
    <property type="entry name" value="Periplasmic binding protein-like II"/>
    <property type="match status" value="2"/>
</dbReference>
<comment type="pathway">
    <text evidence="3 15">Amino-acid biosynthesis; L-histidine biosynthesis; L-histidine from 5-phospho-alpha-D-ribose 1-diphosphate: step 1/9.</text>
</comment>
<evidence type="ECO:0000256" key="8">
    <source>
        <dbReference type="ARBA" id="ARBA00022605"/>
    </source>
</evidence>
<comment type="domain">
    <text evidence="15">Lacks the C-terminal regulatory region which is replaced by HisZ.</text>
</comment>
<comment type="subcellular location">
    <subcellularLocation>
        <location evidence="2 15">Cytoplasm</location>
    </subcellularLocation>
</comment>
<keyword evidence="10 15" id="KW-0808">Transferase</keyword>
<dbReference type="FunFam" id="3.40.190.10:FF:000008">
    <property type="entry name" value="ATP phosphoribosyltransferase"/>
    <property type="match status" value="1"/>
</dbReference>
<gene>
    <name evidence="15" type="primary">hisG</name>
    <name evidence="17" type="ORF">FC72_GL001809</name>
</gene>
<comment type="function">
    <text evidence="14 15">Catalyzes the condensation of ATP and 5-phosphoribose 1-diphosphate to form N'-(5'-phosphoribosyl)-ATP (PR-ATP). Has a crucial role in the pathway because the rate of histidine biosynthesis seems to be controlled primarily by regulation of HisG enzymatic activity.</text>
</comment>
<evidence type="ECO:0000256" key="4">
    <source>
        <dbReference type="ARBA" id="ARBA00009489"/>
    </source>
</evidence>
<evidence type="ECO:0000256" key="14">
    <source>
        <dbReference type="ARBA" id="ARBA00024861"/>
    </source>
</evidence>
<evidence type="ECO:0000256" key="1">
    <source>
        <dbReference type="ARBA" id="ARBA00000915"/>
    </source>
</evidence>
<dbReference type="AlphaFoldDB" id="A0A0R1J1C0"/>
<dbReference type="PATRIC" id="fig|1423811.3.peg.1848"/>
<dbReference type="EMBL" id="AZDG01000006">
    <property type="protein sequence ID" value="KRK64959.1"/>
    <property type="molecule type" value="Genomic_DNA"/>
</dbReference>
<proteinExistence type="inferred from homology"/>
<dbReference type="InterPro" id="IPR024893">
    <property type="entry name" value="ATP_PRibTrfase_HisG_short"/>
</dbReference>
<dbReference type="PANTHER" id="PTHR21403:SF8">
    <property type="entry name" value="ATP PHOSPHORIBOSYLTRANSFERASE"/>
    <property type="match status" value="1"/>
</dbReference>
<organism evidence="17 18">
    <name type="scientific">Companilactobacillus tucceti DSM 20183</name>
    <dbReference type="NCBI Taxonomy" id="1423811"/>
    <lineage>
        <taxon>Bacteria</taxon>
        <taxon>Bacillati</taxon>
        <taxon>Bacillota</taxon>
        <taxon>Bacilli</taxon>
        <taxon>Lactobacillales</taxon>
        <taxon>Lactobacillaceae</taxon>
        <taxon>Companilactobacillus</taxon>
    </lineage>
</organism>
<name>A0A0R1J1C0_9LACO</name>
<evidence type="ECO:0000256" key="2">
    <source>
        <dbReference type="ARBA" id="ARBA00004496"/>
    </source>
</evidence>
<dbReference type="UniPathway" id="UPA00031">
    <property type="reaction ID" value="UER00006"/>
</dbReference>
<keyword evidence="13 15" id="KW-0368">Histidine biosynthesis</keyword>
<comment type="caution">
    <text evidence="17">The sequence shown here is derived from an EMBL/GenBank/DDBJ whole genome shotgun (WGS) entry which is preliminary data.</text>
</comment>
<dbReference type="EC" id="2.4.2.17" evidence="5 15"/>
<dbReference type="NCBIfam" id="TIGR00070">
    <property type="entry name" value="hisG"/>
    <property type="match status" value="1"/>
</dbReference>
<dbReference type="Proteomes" id="UP000050929">
    <property type="component" value="Unassembled WGS sequence"/>
</dbReference>
<dbReference type="GO" id="GO:0000105">
    <property type="term" value="P:L-histidine biosynthetic process"/>
    <property type="evidence" value="ECO:0007669"/>
    <property type="project" value="UniProtKB-UniRule"/>
</dbReference>
<comment type="subunit">
    <text evidence="15">Heteromultimer composed of HisG and HisZ subunits.</text>
</comment>
<dbReference type="PROSITE" id="PS01316">
    <property type="entry name" value="ATP_P_PHORIBOSYLTR"/>
    <property type="match status" value="1"/>
</dbReference>
<evidence type="ECO:0000256" key="9">
    <source>
        <dbReference type="ARBA" id="ARBA00022676"/>
    </source>
</evidence>
<dbReference type="Pfam" id="PF01634">
    <property type="entry name" value="HisG"/>
    <property type="match status" value="1"/>
</dbReference>
<comment type="similarity">
    <text evidence="4 15">Belongs to the ATP phosphoribosyltransferase family. Short subfamily.</text>
</comment>
<evidence type="ECO:0000256" key="3">
    <source>
        <dbReference type="ARBA" id="ARBA00004667"/>
    </source>
</evidence>
<keyword evidence="7 15" id="KW-0963">Cytoplasm</keyword>
<keyword evidence="12 15" id="KW-0067">ATP-binding</keyword>
<evidence type="ECO:0000256" key="6">
    <source>
        <dbReference type="ARBA" id="ARBA00020998"/>
    </source>
</evidence>
<keyword evidence="18" id="KW-1185">Reference proteome</keyword>
<dbReference type="GO" id="GO:0003879">
    <property type="term" value="F:ATP phosphoribosyltransferase activity"/>
    <property type="evidence" value="ECO:0007669"/>
    <property type="project" value="UniProtKB-UniRule"/>
</dbReference>
<dbReference type="SUPFAM" id="SSF53850">
    <property type="entry name" value="Periplasmic binding protein-like II"/>
    <property type="match status" value="1"/>
</dbReference>
<evidence type="ECO:0000259" key="16">
    <source>
        <dbReference type="Pfam" id="PF01634"/>
    </source>
</evidence>
<evidence type="ECO:0000256" key="12">
    <source>
        <dbReference type="ARBA" id="ARBA00022840"/>
    </source>
</evidence>
<keyword evidence="9 15" id="KW-0328">Glycosyltransferase</keyword>
<sequence>MTGVNKNRIKIALTKGRVEKQVVPLLEKAGINCDQIRQKKRRLIFDSPVQPYEFILAKGPDVTTFLERGAADIGIVGSDILVEHRSNQYELLDLKTGECQFVLASTNDFDPNEPKRKIIGTKYPNITKKYFDRLGQDVEIIKIEGSVELAPLTGLADAIVDITETGTTIKENNLKIYDYLDKVSTRLVVNRMSLKQHSKEIYVLVDKLEGAIKDENLSKEY</sequence>